<protein>
    <submittedName>
        <fullName evidence="12">Cytochrome P450 monooxygenase-like protein</fullName>
    </submittedName>
</protein>
<sequence>MINSLDPLFEIVLQPLIIWSTVRFILLLMIVAFIFLKCVHRYLKWRKFVAIIDSIPGPPSLGILGHAMLVVQLDRQQFEYGTYVLLYQMLSSTRIIYGKEKICRFWLGLRPLVILFTPEAIETILSSNTLTDKATEYNLLRPWLGDGLVTSNRIKWKLRRKILTPAFHFRILQDFLPVINEHADVLVHKLANIAATRGEIVEIMSVMTLCTLDVICETAMGIKVKCQETESEYVNALHQVSELILFRLCRPWFWLDSIFFNTPHGKRFKRCLRTMKEFTLKVIKERKEDWLRCRSKAEDEKKDQQSAGEGEILKTASASDHFFYGEKRRLAFLDLLLEQHLDNDNMSIEDVCDEVDTFMFAGHDTTAMGISWTLYLLGLHDDVQEKLFEEIEQITKNFKESQNQFTIDDIKQMKYLDCVLKEVQRLYPTAPFIGREITHDVEINGYLIPKGTTCGILTFLLHRDPVTFPKPEHFDPDRFMPSNCVKRHPFAYIPFSAGPRNCIGQKFALLEQKIIVANVIKHFKVKAIDHRDKLVVTGEMVLRSRNGLRLLLTSRNQQKETFVNQNAYDFGSDLTVSKAETRNL</sequence>
<accession>A0A443RA17</accession>
<dbReference type="PRINTS" id="PR00463">
    <property type="entry name" value="EP450I"/>
</dbReference>
<gene>
    <name evidence="12" type="ORF">B4U79_15087</name>
</gene>
<dbReference type="GO" id="GO:0004497">
    <property type="term" value="F:monooxygenase activity"/>
    <property type="evidence" value="ECO:0007669"/>
    <property type="project" value="UniProtKB-KW"/>
</dbReference>
<dbReference type="PRINTS" id="PR00385">
    <property type="entry name" value="P450"/>
</dbReference>
<reference evidence="12 13" key="1">
    <citation type="journal article" date="2018" name="Gigascience">
        <title>Genomes of trombidid mites reveal novel predicted allergens and laterally-transferred genes associated with secondary metabolism.</title>
        <authorList>
            <person name="Dong X."/>
            <person name="Chaisiri K."/>
            <person name="Xia D."/>
            <person name="Armstrong S.D."/>
            <person name="Fang Y."/>
            <person name="Donnelly M.J."/>
            <person name="Kadowaki T."/>
            <person name="McGarry J.W."/>
            <person name="Darby A.C."/>
            <person name="Makepeace B.L."/>
        </authorList>
    </citation>
    <scope>NUCLEOTIDE SEQUENCE [LARGE SCALE GENOMIC DNA]</scope>
    <source>
        <strain evidence="12">UoL-WK</strain>
    </source>
</reference>
<dbReference type="InterPro" id="IPR002401">
    <property type="entry name" value="Cyt_P450_E_grp-I"/>
</dbReference>
<evidence type="ECO:0000256" key="1">
    <source>
        <dbReference type="ARBA" id="ARBA00001971"/>
    </source>
</evidence>
<keyword evidence="7 10" id="KW-0503">Monooxygenase</keyword>
<name>A0A443RA17_9ACAR</name>
<dbReference type="AlphaFoldDB" id="A0A443RA17"/>
<keyword evidence="11" id="KW-0812">Transmembrane</keyword>
<dbReference type="Proteomes" id="UP000285301">
    <property type="component" value="Unassembled WGS sequence"/>
</dbReference>
<evidence type="ECO:0000256" key="10">
    <source>
        <dbReference type="RuleBase" id="RU000461"/>
    </source>
</evidence>
<dbReference type="InterPro" id="IPR001128">
    <property type="entry name" value="Cyt_P450"/>
</dbReference>
<keyword evidence="8 11" id="KW-0472">Membrane</keyword>
<keyword evidence="6 9" id="KW-0408">Iron</keyword>
<evidence type="ECO:0000256" key="8">
    <source>
        <dbReference type="ARBA" id="ARBA00023136"/>
    </source>
</evidence>
<dbReference type="InterPro" id="IPR036396">
    <property type="entry name" value="Cyt_P450_sf"/>
</dbReference>
<evidence type="ECO:0000313" key="13">
    <source>
        <dbReference type="Proteomes" id="UP000285301"/>
    </source>
</evidence>
<comment type="subcellular location">
    <subcellularLocation>
        <location evidence="2">Endoplasmic reticulum membrane</location>
    </subcellularLocation>
</comment>
<dbReference type="STRING" id="1965070.A0A443RA17"/>
<dbReference type="PROSITE" id="PS00086">
    <property type="entry name" value="CYTOCHROME_P450"/>
    <property type="match status" value="1"/>
</dbReference>
<dbReference type="GO" id="GO:0005789">
    <property type="term" value="C:endoplasmic reticulum membrane"/>
    <property type="evidence" value="ECO:0007669"/>
    <property type="project" value="UniProtKB-SubCell"/>
</dbReference>
<evidence type="ECO:0000256" key="7">
    <source>
        <dbReference type="ARBA" id="ARBA00023033"/>
    </source>
</evidence>
<dbReference type="GO" id="GO:0020037">
    <property type="term" value="F:heme binding"/>
    <property type="evidence" value="ECO:0007669"/>
    <property type="project" value="InterPro"/>
</dbReference>
<dbReference type="OrthoDB" id="6433301at2759"/>
<keyword evidence="9 10" id="KW-0479">Metal-binding</keyword>
<feature type="transmembrane region" description="Helical" evidence="11">
    <location>
        <begin position="16"/>
        <end position="36"/>
    </location>
</feature>
<dbReference type="CDD" id="cd20628">
    <property type="entry name" value="CYP4"/>
    <property type="match status" value="1"/>
</dbReference>
<dbReference type="PANTHER" id="PTHR24291:SF189">
    <property type="entry name" value="CYTOCHROME P450 4C3-RELATED"/>
    <property type="match status" value="1"/>
</dbReference>
<evidence type="ECO:0000256" key="5">
    <source>
        <dbReference type="ARBA" id="ARBA00022824"/>
    </source>
</evidence>
<evidence type="ECO:0000313" key="12">
    <source>
        <dbReference type="EMBL" id="RWS12117.1"/>
    </source>
</evidence>
<comment type="similarity">
    <text evidence="3 10">Belongs to the cytochrome P450 family.</text>
</comment>
<evidence type="ECO:0000256" key="9">
    <source>
        <dbReference type="PIRSR" id="PIRSR602401-1"/>
    </source>
</evidence>
<keyword evidence="4 9" id="KW-0349">Heme</keyword>
<dbReference type="PANTHER" id="PTHR24291">
    <property type="entry name" value="CYTOCHROME P450 FAMILY 4"/>
    <property type="match status" value="1"/>
</dbReference>
<keyword evidence="10" id="KW-0560">Oxidoreductase</keyword>
<comment type="cofactor">
    <cofactor evidence="1 9">
        <name>heme</name>
        <dbReference type="ChEBI" id="CHEBI:30413"/>
    </cofactor>
</comment>
<dbReference type="SUPFAM" id="SSF48264">
    <property type="entry name" value="Cytochrome P450"/>
    <property type="match status" value="1"/>
</dbReference>
<evidence type="ECO:0000256" key="6">
    <source>
        <dbReference type="ARBA" id="ARBA00023004"/>
    </source>
</evidence>
<dbReference type="Gene3D" id="1.10.630.10">
    <property type="entry name" value="Cytochrome P450"/>
    <property type="match status" value="1"/>
</dbReference>
<proteinExistence type="inferred from homology"/>
<keyword evidence="11" id="KW-1133">Transmembrane helix</keyword>
<evidence type="ECO:0000256" key="11">
    <source>
        <dbReference type="SAM" id="Phobius"/>
    </source>
</evidence>
<keyword evidence="5" id="KW-0256">Endoplasmic reticulum</keyword>
<dbReference type="InterPro" id="IPR017972">
    <property type="entry name" value="Cyt_P450_CS"/>
</dbReference>
<keyword evidence="13" id="KW-1185">Reference proteome</keyword>
<evidence type="ECO:0000256" key="3">
    <source>
        <dbReference type="ARBA" id="ARBA00010617"/>
    </source>
</evidence>
<dbReference type="GO" id="GO:0016705">
    <property type="term" value="F:oxidoreductase activity, acting on paired donors, with incorporation or reduction of molecular oxygen"/>
    <property type="evidence" value="ECO:0007669"/>
    <property type="project" value="InterPro"/>
</dbReference>
<dbReference type="Pfam" id="PF00067">
    <property type="entry name" value="p450"/>
    <property type="match status" value="1"/>
</dbReference>
<feature type="binding site" description="axial binding residue" evidence="9">
    <location>
        <position position="502"/>
    </location>
    <ligand>
        <name>heme</name>
        <dbReference type="ChEBI" id="CHEBI:30413"/>
    </ligand>
    <ligandPart>
        <name>Fe</name>
        <dbReference type="ChEBI" id="CHEBI:18248"/>
    </ligandPart>
</feature>
<organism evidence="12 13">
    <name type="scientific">Dinothrombium tinctorium</name>
    <dbReference type="NCBI Taxonomy" id="1965070"/>
    <lineage>
        <taxon>Eukaryota</taxon>
        <taxon>Metazoa</taxon>
        <taxon>Ecdysozoa</taxon>
        <taxon>Arthropoda</taxon>
        <taxon>Chelicerata</taxon>
        <taxon>Arachnida</taxon>
        <taxon>Acari</taxon>
        <taxon>Acariformes</taxon>
        <taxon>Trombidiformes</taxon>
        <taxon>Prostigmata</taxon>
        <taxon>Anystina</taxon>
        <taxon>Parasitengona</taxon>
        <taxon>Trombidioidea</taxon>
        <taxon>Trombidiidae</taxon>
        <taxon>Dinothrombium</taxon>
    </lineage>
</organism>
<comment type="caution">
    <text evidence="12">The sequence shown here is derived from an EMBL/GenBank/DDBJ whole genome shotgun (WGS) entry which is preliminary data.</text>
</comment>
<dbReference type="GO" id="GO:0005506">
    <property type="term" value="F:iron ion binding"/>
    <property type="evidence" value="ECO:0007669"/>
    <property type="project" value="InterPro"/>
</dbReference>
<dbReference type="InterPro" id="IPR050196">
    <property type="entry name" value="Cytochrome_P450_Monoox"/>
</dbReference>
<feature type="transmembrane region" description="Helical" evidence="11">
    <location>
        <begin position="48"/>
        <end position="68"/>
    </location>
</feature>
<evidence type="ECO:0000256" key="4">
    <source>
        <dbReference type="ARBA" id="ARBA00022617"/>
    </source>
</evidence>
<dbReference type="EMBL" id="NCKU01001432">
    <property type="protein sequence ID" value="RWS12117.1"/>
    <property type="molecule type" value="Genomic_DNA"/>
</dbReference>
<evidence type="ECO:0000256" key="2">
    <source>
        <dbReference type="ARBA" id="ARBA00004586"/>
    </source>
</evidence>